<dbReference type="Proteomes" id="UP000326950">
    <property type="component" value="Unassembled WGS sequence"/>
</dbReference>
<protein>
    <recommendedName>
        <fullName evidence="3">Protein kinase domain-containing protein</fullName>
    </recommendedName>
</protein>
<dbReference type="InterPro" id="IPR011009">
    <property type="entry name" value="Kinase-like_dom_sf"/>
</dbReference>
<accession>A0A5N6UA37</accession>
<dbReference type="AlphaFoldDB" id="A0A5N6UA37"/>
<proteinExistence type="predicted"/>
<evidence type="ECO:0000313" key="1">
    <source>
        <dbReference type="EMBL" id="KAE8155473.1"/>
    </source>
</evidence>
<dbReference type="OrthoDB" id="4504432at2759"/>
<name>A0A5N6UA37_ASPTM</name>
<reference evidence="1 2" key="1">
    <citation type="submission" date="2019-04" db="EMBL/GenBank/DDBJ databases">
        <title>Friends and foes A comparative genomics study of 23 Aspergillus species from section Flavi.</title>
        <authorList>
            <consortium name="DOE Joint Genome Institute"/>
            <person name="Kjaerbolling I."/>
            <person name="Vesth T."/>
            <person name="Frisvad J.C."/>
            <person name="Nybo J.L."/>
            <person name="Theobald S."/>
            <person name="Kildgaard S."/>
            <person name="Isbrandt T."/>
            <person name="Kuo A."/>
            <person name="Sato A."/>
            <person name="Lyhne E.K."/>
            <person name="Kogle M.E."/>
            <person name="Wiebenga A."/>
            <person name="Kun R.S."/>
            <person name="Lubbers R.J."/>
            <person name="Makela M.R."/>
            <person name="Barry K."/>
            <person name="Chovatia M."/>
            <person name="Clum A."/>
            <person name="Daum C."/>
            <person name="Haridas S."/>
            <person name="He G."/>
            <person name="LaButti K."/>
            <person name="Lipzen A."/>
            <person name="Mondo S."/>
            <person name="Riley R."/>
            <person name="Salamov A."/>
            <person name="Simmons B.A."/>
            <person name="Magnuson J.K."/>
            <person name="Henrissat B."/>
            <person name="Mortensen U.H."/>
            <person name="Larsen T.O."/>
            <person name="Devries R.P."/>
            <person name="Grigoriev I.V."/>
            <person name="Machida M."/>
            <person name="Baker S.E."/>
            <person name="Andersen M.R."/>
        </authorList>
    </citation>
    <scope>NUCLEOTIDE SEQUENCE [LARGE SCALE GENOMIC DNA]</scope>
    <source>
        <strain evidence="1 2">CBS 117626</strain>
    </source>
</reference>
<sequence>MQSGDQGRRGTVWFGSQGLQSDLSAQATDQAIRFTRRATTASQDRIPVAEKSPWDKYEARAVYIVPGRQVTLAQHKRDKSNLVNIEQRSLDLPQAQSLIQTIAQYSNRRYFLNLLDVFHHERQCFLVWESVQLSLGKVLLSQCPVTEQELAQIVWPILRGIMTLHDHGRALATLKEDDVFLTEAGSVRIAGIENSCAIEKAQMNANTLKQTALAEIVKGLLQNNKSETPWSSNARELPDRLIKQPLAKLLHDPIFEKLEGDGSLQMLVNIANKTAYHRITVLNCPPRE</sequence>
<dbReference type="EMBL" id="ML738854">
    <property type="protein sequence ID" value="KAE8155473.1"/>
    <property type="molecule type" value="Genomic_DNA"/>
</dbReference>
<dbReference type="Gene3D" id="1.10.510.10">
    <property type="entry name" value="Transferase(Phosphotransferase) domain 1"/>
    <property type="match status" value="1"/>
</dbReference>
<organism evidence="1 2">
    <name type="scientific">Aspergillus tamarii</name>
    <dbReference type="NCBI Taxonomy" id="41984"/>
    <lineage>
        <taxon>Eukaryota</taxon>
        <taxon>Fungi</taxon>
        <taxon>Dikarya</taxon>
        <taxon>Ascomycota</taxon>
        <taxon>Pezizomycotina</taxon>
        <taxon>Eurotiomycetes</taxon>
        <taxon>Eurotiomycetidae</taxon>
        <taxon>Eurotiales</taxon>
        <taxon>Aspergillaceae</taxon>
        <taxon>Aspergillus</taxon>
        <taxon>Aspergillus subgen. Circumdati</taxon>
    </lineage>
</organism>
<dbReference type="SUPFAM" id="SSF56112">
    <property type="entry name" value="Protein kinase-like (PK-like)"/>
    <property type="match status" value="1"/>
</dbReference>
<evidence type="ECO:0000313" key="2">
    <source>
        <dbReference type="Proteomes" id="UP000326950"/>
    </source>
</evidence>
<keyword evidence="2" id="KW-1185">Reference proteome</keyword>
<gene>
    <name evidence="1" type="ORF">BDV40DRAFT_306972</name>
</gene>
<evidence type="ECO:0008006" key="3">
    <source>
        <dbReference type="Google" id="ProtNLM"/>
    </source>
</evidence>